<dbReference type="Proteomes" id="UP000230002">
    <property type="component" value="Unassembled WGS sequence"/>
</dbReference>
<comment type="caution">
    <text evidence="2">The sequence shown here is derived from an EMBL/GenBank/DDBJ whole genome shotgun (WGS) entry which is preliminary data.</text>
</comment>
<evidence type="ECO:0000313" key="3">
    <source>
        <dbReference type="Proteomes" id="UP000230002"/>
    </source>
</evidence>
<proteinExistence type="predicted"/>
<organism evidence="2 3">
    <name type="scientific">Ganoderma sinense ZZ0214-1</name>
    <dbReference type="NCBI Taxonomy" id="1077348"/>
    <lineage>
        <taxon>Eukaryota</taxon>
        <taxon>Fungi</taxon>
        <taxon>Dikarya</taxon>
        <taxon>Basidiomycota</taxon>
        <taxon>Agaricomycotina</taxon>
        <taxon>Agaricomycetes</taxon>
        <taxon>Polyporales</taxon>
        <taxon>Polyporaceae</taxon>
        <taxon>Ganoderma</taxon>
    </lineage>
</organism>
<name>A0A2G8RYA7_9APHY</name>
<gene>
    <name evidence="2" type="ORF">GSI_12225</name>
</gene>
<dbReference type="OrthoDB" id="2797394at2759"/>
<keyword evidence="3" id="KW-1185">Reference proteome</keyword>
<feature type="region of interest" description="Disordered" evidence="1">
    <location>
        <begin position="148"/>
        <end position="169"/>
    </location>
</feature>
<accession>A0A2G8RYA7</accession>
<evidence type="ECO:0000256" key="1">
    <source>
        <dbReference type="SAM" id="MobiDB-lite"/>
    </source>
</evidence>
<dbReference type="AlphaFoldDB" id="A0A2G8RYA7"/>
<dbReference type="EMBL" id="AYKW01000045">
    <property type="protein sequence ID" value="PIL26467.1"/>
    <property type="molecule type" value="Genomic_DNA"/>
</dbReference>
<protein>
    <submittedName>
        <fullName evidence="2">Uncharacterized protein</fullName>
    </submittedName>
</protein>
<reference evidence="2 3" key="1">
    <citation type="journal article" date="2015" name="Sci. Rep.">
        <title>Chromosome-level genome map provides insights into diverse defense mechanisms in the medicinal fungus Ganoderma sinense.</title>
        <authorList>
            <person name="Zhu Y."/>
            <person name="Xu J."/>
            <person name="Sun C."/>
            <person name="Zhou S."/>
            <person name="Xu H."/>
            <person name="Nelson D.R."/>
            <person name="Qian J."/>
            <person name="Song J."/>
            <person name="Luo H."/>
            <person name="Xiang L."/>
            <person name="Li Y."/>
            <person name="Xu Z."/>
            <person name="Ji A."/>
            <person name="Wang L."/>
            <person name="Lu S."/>
            <person name="Hayward A."/>
            <person name="Sun W."/>
            <person name="Li X."/>
            <person name="Schwartz D.C."/>
            <person name="Wang Y."/>
            <person name="Chen S."/>
        </authorList>
    </citation>
    <scope>NUCLEOTIDE SEQUENCE [LARGE SCALE GENOMIC DNA]</scope>
    <source>
        <strain evidence="2 3">ZZ0214-1</strain>
    </source>
</reference>
<sequence length="169" mass="18564">MSVADVTAHTELRKQQISVTRIQCIGAVNLARLTDTPPTPLALYECCMLRDGWTHEAGMVEHLGAEDMKRCFGASITLRQERQLVLCGIFYPAPPQRCRDRGFCAQDISDAADSVMRVQDMATKELLWDWMSWGLDPGPRGRVWRVQGGPARAGPGGAQEDFGGAATDT</sequence>
<evidence type="ECO:0000313" key="2">
    <source>
        <dbReference type="EMBL" id="PIL26467.1"/>
    </source>
</evidence>
<dbReference type="STRING" id="1077348.A0A2G8RYA7"/>